<dbReference type="EMBL" id="FWZD01000040">
    <property type="protein sequence ID" value="SMD90182.1"/>
    <property type="molecule type" value="Genomic_DNA"/>
</dbReference>
<dbReference type="Proteomes" id="UP000194439">
    <property type="component" value="Unassembled WGS sequence"/>
</dbReference>
<gene>
    <name evidence="1" type="ORF">BACERE00185_01512</name>
</gene>
<dbReference type="AlphaFoldDB" id="A0A1Y5ZBT8"/>
<accession>A0A1Y5ZBT8</accession>
<proteinExistence type="predicted"/>
<reference evidence="2" key="1">
    <citation type="submission" date="2017-04" db="EMBL/GenBank/DDBJ databases">
        <authorList>
            <person name="Criscuolo A."/>
        </authorList>
    </citation>
    <scope>NUCLEOTIDE SEQUENCE [LARGE SCALE GENOMIC DNA]</scope>
</reference>
<dbReference type="RefSeq" id="WP_088028136.1">
    <property type="nucleotide sequence ID" value="NZ_FWZD01000040.1"/>
</dbReference>
<sequence>MKKIGDFKKFISFLEDTEEFIKVFKQFLPSPKMQYNLNEIAELYSKSTEEIIKKIEIKDELTFAGGIFKITYTSSKEFKVSMEGYFQDSAKKWVKKETNNLLPASNLTESALKELQDAKEVSYEISNSAE</sequence>
<name>A0A1Y5ZBT8_9BACI</name>
<accession>A0A6B3L6Q9</accession>
<evidence type="ECO:0000313" key="2">
    <source>
        <dbReference type="Proteomes" id="UP000194439"/>
    </source>
</evidence>
<organism evidence="1 2">
    <name type="scientific">Bacillus mobilis</name>
    <dbReference type="NCBI Taxonomy" id="2026190"/>
    <lineage>
        <taxon>Bacteria</taxon>
        <taxon>Bacillati</taxon>
        <taxon>Bacillota</taxon>
        <taxon>Bacilli</taxon>
        <taxon>Bacillales</taxon>
        <taxon>Bacillaceae</taxon>
        <taxon>Bacillus</taxon>
        <taxon>Bacillus cereus group</taxon>
    </lineage>
</organism>
<evidence type="ECO:0000313" key="1">
    <source>
        <dbReference type="EMBL" id="SMD90182.1"/>
    </source>
</evidence>
<protein>
    <submittedName>
        <fullName evidence="1">Uncharacterized protein</fullName>
    </submittedName>
</protein>